<dbReference type="PIRSF" id="PIRSF018637">
    <property type="entry name" value="TrmK"/>
    <property type="match status" value="1"/>
</dbReference>
<dbReference type="EC" id="2.1.1.217" evidence="1"/>
<dbReference type="EMBL" id="VSSQ01000789">
    <property type="protein sequence ID" value="MPM01336.1"/>
    <property type="molecule type" value="Genomic_DNA"/>
</dbReference>
<name>A0A644WBY0_9ZZZZ</name>
<organism evidence="1">
    <name type="scientific">bioreactor metagenome</name>
    <dbReference type="NCBI Taxonomy" id="1076179"/>
    <lineage>
        <taxon>unclassified sequences</taxon>
        <taxon>metagenomes</taxon>
        <taxon>ecological metagenomes</taxon>
    </lineage>
</organism>
<comment type="caution">
    <text evidence="1">The sequence shown here is derived from an EMBL/GenBank/DDBJ whole genome shotgun (WGS) entry which is preliminary data.</text>
</comment>
<proteinExistence type="predicted"/>
<accession>A0A644WBY0</accession>
<dbReference type="AlphaFoldDB" id="A0A644WBY0"/>
<gene>
    <name evidence="1" type="primary">trmK_3</name>
    <name evidence="1" type="ORF">SDC9_47576</name>
</gene>
<dbReference type="PANTHER" id="PTHR38451">
    <property type="entry name" value="TRNA (ADENINE(22)-N(1))-METHYLTRANSFERASE"/>
    <property type="match status" value="1"/>
</dbReference>
<dbReference type="Pfam" id="PF04816">
    <property type="entry name" value="TrmK"/>
    <property type="match status" value="1"/>
</dbReference>
<dbReference type="PANTHER" id="PTHR38451:SF1">
    <property type="entry name" value="TRNA (ADENINE(22)-N(1))-METHYLTRANSFERASE"/>
    <property type="match status" value="1"/>
</dbReference>
<evidence type="ECO:0000313" key="1">
    <source>
        <dbReference type="EMBL" id="MPM01336.1"/>
    </source>
</evidence>
<sequence>MELSERLNFIIKNIENTSVLADIGTDHGYIPLHALKSGICSKAIAVDINKEPLDKARLNAILEGMGEELEFRLGDGLKVLEKDEVEVIVIAGMGGNLIRDILEEQIEKVNSMKYLILQPAQNPEVLREYLYTNNYEIINEDLCLDENIYYELFKVRRKEGEATNLDPIYYEVSPKLLMQKHPLMKEYLISKVENYEKINSFITESTINANERRKSIQEKIDVITNMINFL</sequence>
<reference evidence="1" key="1">
    <citation type="submission" date="2019-08" db="EMBL/GenBank/DDBJ databases">
        <authorList>
            <person name="Kucharzyk K."/>
            <person name="Murdoch R.W."/>
            <person name="Higgins S."/>
            <person name="Loffler F."/>
        </authorList>
    </citation>
    <scope>NUCLEOTIDE SEQUENCE</scope>
</reference>
<protein>
    <submittedName>
        <fullName evidence="1">tRNA (Adenine(22)-N(1))-methyltransferase</fullName>
        <ecNumber evidence="1">2.1.1.217</ecNumber>
    </submittedName>
</protein>
<dbReference type="InterPro" id="IPR029063">
    <property type="entry name" value="SAM-dependent_MTases_sf"/>
</dbReference>
<keyword evidence="1" id="KW-0808">Transferase</keyword>
<dbReference type="SUPFAM" id="SSF53335">
    <property type="entry name" value="S-adenosyl-L-methionine-dependent methyltransferases"/>
    <property type="match status" value="1"/>
</dbReference>
<dbReference type="Gene3D" id="3.40.50.150">
    <property type="entry name" value="Vaccinia Virus protein VP39"/>
    <property type="match status" value="1"/>
</dbReference>
<keyword evidence="1" id="KW-0489">Methyltransferase</keyword>
<dbReference type="CDD" id="cd02440">
    <property type="entry name" value="AdoMet_MTases"/>
    <property type="match status" value="1"/>
</dbReference>
<dbReference type="GO" id="GO:0032259">
    <property type="term" value="P:methylation"/>
    <property type="evidence" value="ECO:0007669"/>
    <property type="project" value="UniProtKB-KW"/>
</dbReference>
<dbReference type="InterPro" id="IPR006901">
    <property type="entry name" value="TrmK"/>
</dbReference>
<dbReference type="GO" id="GO:0160105">
    <property type="term" value="F:tRNA (adenine(22)-N1)-methyltransferase activity"/>
    <property type="evidence" value="ECO:0007669"/>
    <property type="project" value="UniProtKB-EC"/>
</dbReference>